<dbReference type="EMBL" id="CP010803">
    <property type="protein sequence ID" value="AJY44549.1"/>
    <property type="molecule type" value="Genomic_DNA"/>
</dbReference>
<keyword evidence="2 7" id="KW-0813">Transport</keyword>
<protein>
    <submittedName>
        <fullName evidence="9">ABC transporter permease</fullName>
    </submittedName>
</protein>
<keyword evidence="3" id="KW-1003">Cell membrane</keyword>
<dbReference type="KEGG" id="mey:TM49_00795"/>
<dbReference type="AlphaFoldDB" id="A0A0D5LK32"/>
<evidence type="ECO:0000256" key="2">
    <source>
        <dbReference type="ARBA" id="ARBA00022448"/>
    </source>
</evidence>
<dbReference type="InterPro" id="IPR050901">
    <property type="entry name" value="BP-dep_ABC_trans_perm"/>
</dbReference>
<accession>A0A0D5LK32</accession>
<keyword evidence="5 7" id="KW-1133">Transmembrane helix</keyword>
<feature type="transmembrane region" description="Helical" evidence="7">
    <location>
        <begin position="184"/>
        <end position="206"/>
    </location>
</feature>
<name>A0A0D5LK32_MAREN</name>
<dbReference type="InterPro" id="IPR000515">
    <property type="entry name" value="MetI-like"/>
</dbReference>
<evidence type="ECO:0000256" key="1">
    <source>
        <dbReference type="ARBA" id="ARBA00004651"/>
    </source>
</evidence>
<evidence type="ECO:0000256" key="6">
    <source>
        <dbReference type="ARBA" id="ARBA00023136"/>
    </source>
</evidence>
<reference evidence="9 10" key="1">
    <citation type="journal article" date="2015" name="Genome Announc.">
        <title>Complete genome sequence of Martelella endophytica YC6887, which has antifungal activity associated with a halophyte.</title>
        <authorList>
            <person name="Khan A."/>
            <person name="Khan H."/>
            <person name="Chung E.J."/>
            <person name="Hossain M.T."/>
            <person name="Chung Y.R."/>
        </authorList>
    </citation>
    <scope>NUCLEOTIDE SEQUENCE [LARGE SCALE GENOMIC DNA]</scope>
    <source>
        <strain evidence="9">YC6887</strain>
    </source>
</reference>
<dbReference type="STRING" id="1486262.TM49_00795"/>
<evidence type="ECO:0000256" key="3">
    <source>
        <dbReference type="ARBA" id="ARBA00022475"/>
    </source>
</evidence>
<dbReference type="PANTHER" id="PTHR32243:SF18">
    <property type="entry name" value="INNER MEMBRANE ABC TRANSPORTER PERMEASE PROTEIN YCJP"/>
    <property type="match status" value="1"/>
</dbReference>
<dbReference type="PATRIC" id="fig|1486262.3.peg.165"/>
<feature type="transmembrane region" description="Helical" evidence="7">
    <location>
        <begin position="243"/>
        <end position="264"/>
    </location>
</feature>
<dbReference type="PANTHER" id="PTHR32243">
    <property type="entry name" value="MALTOSE TRANSPORT SYSTEM PERMEASE-RELATED"/>
    <property type="match status" value="1"/>
</dbReference>
<dbReference type="GO" id="GO:0055085">
    <property type="term" value="P:transmembrane transport"/>
    <property type="evidence" value="ECO:0007669"/>
    <property type="project" value="InterPro"/>
</dbReference>
<feature type="domain" description="ABC transmembrane type-1" evidence="8">
    <location>
        <begin position="72"/>
        <end position="264"/>
    </location>
</feature>
<dbReference type="Proteomes" id="UP000032611">
    <property type="component" value="Chromosome"/>
</dbReference>
<dbReference type="CDD" id="cd06261">
    <property type="entry name" value="TM_PBP2"/>
    <property type="match status" value="1"/>
</dbReference>
<gene>
    <name evidence="9" type="ORF">TM49_00795</name>
</gene>
<dbReference type="Gene3D" id="1.10.3720.10">
    <property type="entry name" value="MetI-like"/>
    <property type="match status" value="1"/>
</dbReference>
<dbReference type="InterPro" id="IPR035906">
    <property type="entry name" value="MetI-like_sf"/>
</dbReference>
<feature type="transmembrane region" description="Helical" evidence="7">
    <location>
        <begin position="110"/>
        <end position="131"/>
    </location>
</feature>
<comment type="similarity">
    <text evidence="7">Belongs to the binding-protein-dependent transport system permease family.</text>
</comment>
<evidence type="ECO:0000259" key="8">
    <source>
        <dbReference type="PROSITE" id="PS50928"/>
    </source>
</evidence>
<comment type="subcellular location">
    <subcellularLocation>
        <location evidence="1 7">Cell membrane</location>
        <topology evidence="1 7">Multi-pass membrane protein</topology>
    </subcellularLocation>
</comment>
<dbReference type="SUPFAM" id="SSF161098">
    <property type="entry name" value="MetI-like"/>
    <property type="match status" value="1"/>
</dbReference>
<evidence type="ECO:0000313" key="9">
    <source>
        <dbReference type="EMBL" id="AJY44549.1"/>
    </source>
</evidence>
<dbReference type="OrthoDB" id="9804370at2"/>
<dbReference type="RefSeq" id="WP_045679122.1">
    <property type="nucleotide sequence ID" value="NZ_CP010803.1"/>
</dbReference>
<feature type="transmembrane region" description="Helical" evidence="7">
    <location>
        <begin position="12"/>
        <end position="32"/>
    </location>
</feature>
<dbReference type="Pfam" id="PF00528">
    <property type="entry name" value="BPD_transp_1"/>
    <property type="match status" value="1"/>
</dbReference>
<evidence type="ECO:0000256" key="4">
    <source>
        <dbReference type="ARBA" id="ARBA00022692"/>
    </source>
</evidence>
<keyword evidence="10" id="KW-1185">Reference proteome</keyword>
<sequence length="278" mass="30812">MLELRTWREKTGFIVILAVIAFFLFFPVYWALSSAFKANAELYLSDPTFVPHRPYLGHFINAVTQGPLVLQLGNSLVTSTASALLNAVLAALAGYSFAKFDYPVKRPLMLLILSAQMFPFGVLLISIYPMLQSVGLLDTRIGLTISYIVFALPVSTYMMYSYFKQVPNELIEAAKVDGASNMRIFRRIVMPISLPAFITVALYAFMWSWNDLLYSMTLITSDDKRTVGPGLLLRYINENNADWGGAMAASFIVAAPIILVFSVLQKQFIGGVTSGAVK</sequence>
<keyword evidence="6 7" id="KW-0472">Membrane</keyword>
<organism evidence="9 10">
    <name type="scientific">Martelella endophytica</name>
    <dbReference type="NCBI Taxonomy" id="1486262"/>
    <lineage>
        <taxon>Bacteria</taxon>
        <taxon>Pseudomonadati</taxon>
        <taxon>Pseudomonadota</taxon>
        <taxon>Alphaproteobacteria</taxon>
        <taxon>Hyphomicrobiales</taxon>
        <taxon>Aurantimonadaceae</taxon>
        <taxon>Martelella</taxon>
    </lineage>
</organism>
<dbReference type="PROSITE" id="PS50928">
    <property type="entry name" value="ABC_TM1"/>
    <property type="match status" value="1"/>
</dbReference>
<proteinExistence type="inferred from homology"/>
<feature type="transmembrane region" description="Helical" evidence="7">
    <location>
        <begin position="143"/>
        <end position="163"/>
    </location>
</feature>
<evidence type="ECO:0000256" key="7">
    <source>
        <dbReference type="RuleBase" id="RU363032"/>
    </source>
</evidence>
<dbReference type="GO" id="GO:0005886">
    <property type="term" value="C:plasma membrane"/>
    <property type="evidence" value="ECO:0007669"/>
    <property type="project" value="UniProtKB-SubCell"/>
</dbReference>
<dbReference type="HOGENOM" id="CLU_016047_1_2_5"/>
<keyword evidence="4 7" id="KW-0812">Transmembrane</keyword>
<evidence type="ECO:0000313" key="10">
    <source>
        <dbReference type="Proteomes" id="UP000032611"/>
    </source>
</evidence>
<feature type="transmembrane region" description="Helical" evidence="7">
    <location>
        <begin position="76"/>
        <end position="98"/>
    </location>
</feature>
<evidence type="ECO:0000256" key="5">
    <source>
        <dbReference type="ARBA" id="ARBA00022989"/>
    </source>
</evidence>